<evidence type="ECO:0000256" key="2">
    <source>
        <dbReference type="ARBA" id="ARBA00022448"/>
    </source>
</evidence>
<feature type="region of interest" description="Disordered" evidence="8">
    <location>
        <begin position="86"/>
        <end position="121"/>
    </location>
</feature>
<dbReference type="Pfam" id="PF02416">
    <property type="entry name" value="TatA_B_E"/>
    <property type="match status" value="1"/>
</dbReference>
<evidence type="ECO:0000256" key="1">
    <source>
        <dbReference type="ARBA" id="ARBA00004167"/>
    </source>
</evidence>
<keyword evidence="3 9" id="KW-0812">Transmembrane</keyword>
<sequence length="121" mass="13679">MFEYLLNIIGSEWMIIIFVALILLLGTNRFPEAAKKIGKIVGEYKKAKDTVEKQMKDVTKENLEVSGPVKDERQKLDAMSKTLGIDSKSKSDEELRGIIKNKIGQPENKIGQPENETQTKK</sequence>
<evidence type="ECO:0000313" key="10">
    <source>
        <dbReference type="EMBL" id="AIF25167.1"/>
    </source>
</evidence>
<dbReference type="Gene3D" id="1.20.5.3310">
    <property type="match status" value="1"/>
</dbReference>
<keyword evidence="2" id="KW-0813">Transport</keyword>
<evidence type="ECO:0000256" key="6">
    <source>
        <dbReference type="ARBA" id="ARBA00023010"/>
    </source>
</evidence>
<evidence type="ECO:0000256" key="5">
    <source>
        <dbReference type="ARBA" id="ARBA00022989"/>
    </source>
</evidence>
<dbReference type="GO" id="GO:0016020">
    <property type="term" value="C:membrane"/>
    <property type="evidence" value="ECO:0007669"/>
    <property type="project" value="UniProtKB-ARBA"/>
</dbReference>
<evidence type="ECO:0000256" key="4">
    <source>
        <dbReference type="ARBA" id="ARBA00022927"/>
    </source>
</evidence>
<evidence type="ECO:0000256" key="7">
    <source>
        <dbReference type="ARBA" id="ARBA00023136"/>
    </source>
</evidence>
<dbReference type="AlphaFoldDB" id="A0A075IE06"/>
<keyword evidence="6" id="KW-0811">Translocation</keyword>
<evidence type="ECO:0000256" key="9">
    <source>
        <dbReference type="SAM" id="Phobius"/>
    </source>
</evidence>
<accession>A0A075IE06</accession>
<evidence type="ECO:0000256" key="8">
    <source>
        <dbReference type="SAM" id="MobiDB-lite"/>
    </source>
</evidence>
<feature type="transmembrane region" description="Helical" evidence="9">
    <location>
        <begin position="6"/>
        <end position="26"/>
    </location>
</feature>
<evidence type="ECO:0000256" key="3">
    <source>
        <dbReference type="ARBA" id="ARBA00022692"/>
    </source>
</evidence>
<dbReference type="GO" id="GO:0015031">
    <property type="term" value="P:protein transport"/>
    <property type="evidence" value="ECO:0007669"/>
    <property type="project" value="UniProtKB-KW"/>
</dbReference>
<organism evidence="10">
    <name type="scientific">uncultured marine thaumarchaeote SAT1000_47_G01</name>
    <dbReference type="NCBI Taxonomy" id="1456413"/>
    <lineage>
        <taxon>Archaea</taxon>
        <taxon>Nitrososphaerota</taxon>
        <taxon>environmental samples</taxon>
    </lineage>
</organism>
<keyword evidence="4" id="KW-0653">Protein transport</keyword>
<reference evidence="10" key="1">
    <citation type="journal article" date="2014" name="Genome Biol. Evol.">
        <title>Pangenome evidence for extensive interdomain horizontal transfer affecting lineage core and shell genes in uncultured planktonic thaumarchaeota and euryarchaeota.</title>
        <authorList>
            <person name="Deschamps P."/>
            <person name="Zivanovic Y."/>
            <person name="Moreira D."/>
            <person name="Rodriguez-Valera F."/>
            <person name="Lopez-Garcia P."/>
        </authorList>
    </citation>
    <scope>NUCLEOTIDE SEQUENCE</scope>
</reference>
<name>A0A075IE06_9ARCH</name>
<proteinExistence type="predicted"/>
<dbReference type="EMBL" id="KF901283">
    <property type="protein sequence ID" value="AIF25167.1"/>
    <property type="molecule type" value="Genomic_DNA"/>
</dbReference>
<gene>
    <name evidence="10" type="primary">tatA</name>
</gene>
<comment type="subcellular location">
    <subcellularLocation>
        <location evidence="1">Membrane</location>
        <topology evidence="1">Single-pass membrane protein</topology>
    </subcellularLocation>
</comment>
<dbReference type="InterPro" id="IPR003369">
    <property type="entry name" value="TatA/B/E"/>
</dbReference>
<keyword evidence="7 9" id="KW-0472">Membrane</keyword>
<protein>
    <submittedName>
        <fullName evidence="10">Sec-independent translocation protein mttA/Hcf106 (TatA)</fullName>
    </submittedName>
</protein>
<keyword evidence="5 9" id="KW-1133">Transmembrane helix</keyword>
<feature type="compositionally biased region" description="Basic and acidic residues" evidence="8">
    <location>
        <begin position="87"/>
        <end position="97"/>
    </location>
</feature>